<reference evidence="4 5" key="1">
    <citation type="submission" date="2020-04" db="EMBL/GenBank/DDBJ databases">
        <authorList>
            <person name="Laetsch R D."/>
            <person name="Stevens L."/>
            <person name="Kumar S."/>
            <person name="Blaxter L. M."/>
        </authorList>
    </citation>
    <scope>NUCLEOTIDE SEQUENCE [LARGE SCALE GENOMIC DNA]</scope>
</reference>
<dbReference type="Gene3D" id="3.80.10.10">
    <property type="entry name" value="Ribonuclease Inhibitor"/>
    <property type="match status" value="1"/>
</dbReference>
<dbReference type="Proteomes" id="UP000494206">
    <property type="component" value="Unassembled WGS sequence"/>
</dbReference>
<dbReference type="EMBL" id="CADEPM010000001">
    <property type="protein sequence ID" value="CAB3398140.1"/>
    <property type="molecule type" value="Genomic_DNA"/>
</dbReference>
<dbReference type="Pfam" id="PF00646">
    <property type="entry name" value="F-box"/>
    <property type="match status" value="1"/>
</dbReference>
<evidence type="ECO:0000313" key="5">
    <source>
        <dbReference type="Proteomes" id="UP000494206"/>
    </source>
</evidence>
<keyword evidence="2" id="KW-0472">Membrane</keyword>
<dbReference type="InterPro" id="IPR036047">
    <property type="entry name" value="F-box-like_dom_sf"/>
</dbReference>
<dbReference type="InterPro" id="IPR032675">
    <property type="entry name" value="LRR_dom_sf"/>
</dbReference>
<feature type="transmembrane region" description="Helical" evidence="2">
    <location>
        <begin position="440"/>
        <end position="460"/>
    </location>
</feature>
<feature type="region of interest" description="Disordered" evidence="1">
    <location>
        <begin position="516"/>
        <end position="553"/>
    </location>
</feature>
<keyword evidence="2" id="KW-0812">Transmembrane</keyword>
<dbReference type="PROSITE" id="PS50181">
    <property type="entry name" value="FBOX"/>
    <property type="match status" value="1"/>
</dbReference>
<dbReference type="AlphaFoldDB" id="A0A8S1EBR4"/>
<comment type="caution">
    <text evidence="4">The sequence shown here is derived from an EMBL/GenBank/DDBJ whole genome shotgun (WGS) entry which is preliminary data.</text>
</comment>
<gene>
    <name evidence="4" type="ORF">CBOVIS_LOCUS1452</name>
</gene>
<organism evidence="4 5">
    <name type="scientific">Caenorhabditis bovis</name>
    <dbReference type="NCBI Taxonomy" id="2654633"/>
    <lineage>
        <taxon>Eukaryota</taxon>
        <taxon>Metazoa</taxon>
        <taxon>Ecdysozoa</taxon>
        <taxon>Nematoda</taxon>
        <taxon>Chromadorea</taxon>
        <taxon>Rhabditida</taxon>
        <taxon>Rhabditina</taxon>
        <taxon>Rhabditomorpha</taxon>
        <taxon>Rhabditoidea</taxon>
        <taxon>Rhabditidae</taxon>
        <taxon>Peloderinae</taxon>
        <taxon>Caenorhabditis</taxon>
    </lineage>
</organism>
<evidence type="ECO:0000313" key="4">
    <source>
        <dbReference type="EMBL" id="CAB3398140.1"/>
    </source>
</evidence>
<name>A0A8S1EBR4_9PELO</name>
<dbReference type="InterPro" id="IPR001810">
    <property type="entry name" value="F-box_dom"/>
</dbReference>
<dbReference type="OrthoDB" id="5801116at2759"/>
<accession>A0A8S1EBR4</accession>
<evidence type="ECO:0000256" key="1">
    <source>
        <dbReference type="SAM" id="MobiDB-lite"/>
    </source>
</evidence>
<dbReference type="SUPFAM" id="SSF81383">
    <property type="entry name" value="F-box domain"/>
    <property type="match status" value="1"/>
</dbReference>
<sequence length="553" mass="63229">MSLSDLPDDILIRLLSESSPRDVARAKRLNHRFNHIVERYNIGKPIVKEFSVESRLATTPTRPFGKLRIGNMLTAKQRRRLVVTMKREKGSKCVERVDDPGCSNDQKEFIQENMRKVVMSERLSFDGVTLDNDFYNMLTARWNDLRHVSSLSLSFCHIHLSSAQFADLLSRMSIRHMILDFCTFDSMLVSDKVLRELPYLETLKIQPRSHCCLSDLTDATLNFWAAKEQVPRTVQMYNCATRVSIDGIKSLLTTATAQTSSVPIDWDFGLLLEPAQIDNIMMSLIFSPGVHVTVQDDFRSKRVQLNNRAEKAQLSFNLFQSLPPTSYTIVGCKASKNGDKTAGLAQPNNNQVLLHINVFKGMNDPRKSEEIPRFITDAMCLMSDLYNDTELSDLITLSKSDYHINDFLLSQPIFDLHYDYNEYEDNSVEPRSLKFNQLRIFLIGLFFFLVFMYLLFDCLVYTEKSKSLVKDYLRRQEKFQKDTEKLKQMKGTNPQLEVTSPNTRNVSQISPTTINMLTPTNQISPNNVSTLPNSKNSMKKSKTSKISAPTSVG</sequence>
<feature type="compositionally biased region" description="Polar residues" evidence="1">
    <location>
        <begin position="516"/>
        <end position="533"/>
    </location>
</feature>
<evidence type="ECO:0000259" key="3">
    <source>
        <dbReference type="PROSITE" id="PS50181"/>
    </source>
</evidence>
<evidence type="ECO:0000256" key="2">
    <source>
        <dbReference type="SAM" id="Phobius"/>
    </source>
</evidence>
<protein>
    <recommendedName>
        <fullName evidence="3">F-box domain-containing protein</fullName>
    </recommendedName>
</protein>
<proteinExistence type="predicted"/>
<keyword evidence="5" id="KW-1185">Reference proteome</keyword>
<feature type="domain" description="F-box" evidence="3">
    <location>
        <begin position="1"/>
        <end position="46"/>
    </location>
</feature>
<keyword evidence="2" id="KW-1133">Transmembrane helix</keyword>